<dbReference type="SUPFAM" id="SSF48592">
    <property type="entry name" value="GroEL equatorial domain-like"/>
    <property type="match status" value="1"/>
</dbReference>
<dbReference type="SUPFAM" id="SSF54849">
    <property type="entry name" value="GroEL-intermediate domain like"/>
    <property type="match status" value="1"/>
</dbReference>
<evidence type="ECO:0000256" key="2">
    <source>
        <dbReference type="ARBA" id="ARBA00008020"/>
    </source>
</evidence>
<dbReference type="AlphaFoldDB" id="A0A6P6YC61"/>
<evidence type="ECO:0000256" key="3">
    <source>
        <dbReference type="ARBA" id="ARBA00018961"/>
    </source>
</evidence>
<dbReference type="Proteomes" id="UP000515146">
    <property type="component" value="Unplaced"/>
</dbReference>
<evidence type="ECO:0000256" key="5">
    <source>
        <dbReference type="ARBA" id="ARBA00022741"/>
    </source>
</evidence>
<dbReference type="InterPro" id="IPR002194">
    <property type="entry name" value="Chaperonin_TCP-1_CS"/>
</dbReference>
<keyword evidence="4" id="KW-0963">Cytoplasm</keyword>
<name>A0A6P6YC61_DERPT</name>
<evidence type="ECO:0000256" key="1">
    <source>
        <dbReference type="ARBA" id="ARBA00004496"/>
    </source>
</evidence>
<evidence type="ECO:0000256" key="10">
    <source>
        <dbReference type="SAM" id="Coils"/>
    </source>
</evidence>
<dbReference type="GO" id="GO:0016887">
    <property type="term" value="F:ATP hydrolysis activity"/>
    <property type="evidence" value="ECO:0007669"/>
    <property type="project" value="InterPro"/>
</dbReference>
<organism evidence="11 12">
    <name type="scientific">Dermatophagoides pteronyssinus</name>
    <name type="common">European house dust mite</name>
    <dbReference type="NCBI Taxonomy" id="6956"/>
    <lineage>
        <taxon>Eukaryota</taxon>
        <taxon>Metazoa</taxon>
        <taxon>Ecdysozoa</taxon>
        <taxon>Arthropoda</taxon>
        <taxon>Chelicerata</taxon>
        <taxon>Arachnida</taxon>
        <taxon>Acari</taxon>
        <taxon>Acariformes</taxon>
        <taxon>Sarcoptiformes</taxon>
        <taxon>Astigmata</taxon>
        <taxon>Psoroptidia</taxon>
        <taxon>Analgoidea</taxon>
        <taxon>Pyroglyphidae</taxon>
        <taxon>Dermatophagoidinae</taxon>
        <taxon>Dermatophagoides</taxon>
    </lineage>
</organism>
<keyword evidence="6 9" id="KW-0067">ATP-binding</keyword>
<dbReference type="KEGG" id="dpte:113796771"/>
<dbReference type="PROSITE" id="PS00750">
    <property type="entry name" value="TCP1_1"/>
    <property type="match status" value="1"/>
</dbReference>
<dbReference type="NCBIfam" id="TIGR02341">
    <property type="entry name" value="chap_CCT_beta"/>
    <property type="match status" value="1"/>
</dbReference>
<dbReference type="GO" id="GO:0005524">
    <property type="term" value="F:ATP binding"/>
    <property type="evidence" value="ECO:0007669"/>
    <property type="project" value="UniProtKB-KW"/>
</dbReference>
<keyword evidence="5 9" id="KW-0547">Nucleotide-binding</keyword>
<evidence type="ECO:0000256" key="9">
    <source>
        <dbReference type="RuleBase" id="RU004187"/>
    </source>
</evidence>
<sequence>MQSLKLDDLPLKIKVILSNNLKRFPITDEGVKLHLLLRNEPATIANESKIERIKRLKQVFHKPFSVDVSQLDKMNVKRVYIEGSEDLKTGRYPQRSENMKSATTDILQQGGHEDKGNLARIQCYVGAIAIGDMIKSTLGPRGRDKILQVLSNDTSRGESTSITNDGATILNRVYIDNPAARILVDISKRQDQECGDGTTGVVVLTAELLRKAEKLIEHKIHPQLIISGFQMALEIALDVLHKHAIKTTKDASEFKNYLIKLGMTTLSSKLLQSNKHHFSTIATNAVLKLKHPNHINLIHIIKKLGSSADKSFLEDGLLLEKSFSKSNIKAINNPKVLVVNTNLDTDKVKIFGAKVTANDYEQIAEIQDAEKQKMKNKIEKITKSGCNVLVNRQLIYDYPLELLHERGIVCIQNADFDGIERVAAALNAKIISNFDDFDESYIGHCECIEEIVMAEDSLLRFRGCPQSGASTVVLRGASKHQLDEAERSLHDCISIVSQTVQDPALVYGGGYIEVAIAEEIMKMSFEVAGKKRLALEAFAEALLEIPTILASNGGYDAAEIVTQMRAAYFKQTIEFPCLDVNNGAVGCAKTLEILESFKSKKNQLILATETAQQIIRVDDVIVCAPKASG</sequence>
<reference evidence="12" key="1">
    <citation type="submission" date="2025-08" db="UniProtKB">
        <authorList>
            <consortium name="RefSeq"/>
        </authorList>
    </citation>
    <scope>IDENTIFICATION</scope>
    <source>
        <strain evidence="12">Airmid</strain>
    </source>
</reference>
<dbReference type="PANTHER" id="PTHR11353">
    <property type="entry name" value="CHAPERONIN"/>
    <property type="match status" value="1"/>
</dbReference>
<keyword evidence="7 9" id="KW-0143">Chaperone</keyword>
<protein>
    <recommendedName>
        <fullName evidence="3">T-complex protein 1 subunit beta</fullName>
    </recommendedName>
    <alternativeName>
        <fullName evidence="8">CCT-beta</fullName>
    </alternativeName>
</protein>
<dbReference type="InterPro" id="IPR002423">
    <property type="entry name" value="Cpn60/GroEL/TCP-1"/>
</dbReference>
<evidence type="ECO:0000313" key="11">
    <source>
        <dbReference type="Proteomes" id="UP000515146"/>
    </source>
</evidence>
<evidence type="ECO:0000313" key="12">
    <source>
        <dbReference type="RefSeq" id="XP_027202870.1"/>
    </source>
</evidence>
<gene>
    <name evidence="12" type="primary">LOC113796771</name>
</gene>
<comment type="subcellular location">
    <subcellularLocation>
        <location evidence="1">Cytoplasm</location>
    </subcellularLocation>
</comment>
<evidence type="ECO:0000256" key="7">
    <source>
        <dbReference type="ARBA" id="ARBA00023186"/>
    </source>
</evidence>
<dbReference type="SUPFAM" id="SSF52029">
    <property type="entry name" value="GroEL apical domain-like"/>
    <property type="match status" value="1"/>
</dbReference>
<comment type="similarity">
    <text evidence="2 9">Belongs to the TCP-1 chaperonin family.</text>
</comment>
<keyword evidence="10" id="KW-0175">Coiled coil</keyword>
<dbReference type="Gene3D" id="1.10.560.10">
    <property type="entry name" value="GroEL-like equatorial domain"/>
    <property type="match status" value="1"/>
</dbReference>
<dbReference type="OrthoDB" id="10259763at2759"/>
<evidence type="ECO:0000256" key="8">
    <source>
        <dbReference type="ARBA" id="ARBA00033237"/>
    </source>
</evidence>
<evidence type="ECO:0000256" key="4">
    <source>
        <dbReference type="ARBA" id="ARBA00022490"/>
    </source>
</evidence>
<dbReference type="InterPro" id="IPR017998">
    <property type="entry name" value="Chaperone_TCP-1"/>
</dbReference>
<dbReference type="InterPro" id="IPR012716">
    <property type="entry name" value="Chap_CCT_beta"/>
</dbReference>
<dbReference type="Pfam" id="PF00118">
    <property type="entry name" value="Cpn60_TCP1"/>
    <property type="match status" value="1"/>
</dbReference>
<dbReference type="GO" id="GO:0140662">
    <property type="term" value="F:ATP-dependent protein folding chaperone"/>
    <property type="evidence" value="ECO:0007669"/>
    <property type="project" value="InterPro"/>
</dbReference>
<dbReference type="PRINTS" id="PR00304">
    <property type="entry name" value="TCOMPLEXTCP1"/>
</dbReference>
<dbReference type="PROSITE" id="PS00751">
    <property type="entry name" value="TCP1_2"/>
    <property type="match status" value="1"/>
</dbReference>
<feature type="coiled-coil region" evidence="10">
    <location>
        <begin position="357"/>
        <end position="384"/>
    </location>
</feature>
<keyword evidence="11" id="KW-1185">Reference proteome</keyword>
<dbReference type="InterPro" id="IPR027409">
    <property type="entry name" value="GroEL-like_apical_dom_sf"/>
</dbReference>
<dbReference type="InterPro" id="IPR027413">
    <property type="entry name" value="GROEL-like_equatorial_sf"/>
</dbReference>
<dbReference type="Gene3D" id="3.30.260.10">
    <property type="entry name" value="TCP-1-like chaperonin intermediate domain"/>
    <property type="match status" value="1"/>
</dbReference>
<dbReference type="InterPro" id="IPR027410">
    <property type="entry name" value="TCP-1-like_intermed_sf"/>
</dbReference>
<accession>A0A6P6YC61</accession>
<dbReference type="InParanoid" id="A0A6P6YC61"/>
<dbReference type="RefSeq" id="XP_027202870.1">
    <property type="nucleotide sequence ID" value="XM_027347069.1"/>
</dbReference>
<dbReference type="GO" id="GO:0005832">
    <property type="term" value="C:chaperonin-containing T-complex"/>
    <property type="evidence" value="ECO:0007669"/>
    <property type="project" value="InterPro"/>
</dbReference>
<evidence type="ECO:0000256" key="6">
    <source>
        <dbReference type="ARBA" id="ARBA00022840"/>
    </source>
</evidence>
<dbReference type="Gene3D" id="3.50.7.10">
    <property type="entry name" value="GroEL"/>
    <property type="match status" value="1"/>
</dbReference>
<dbReference type="GO" id="GO:0051082">
    <property type="term" value="F:unfolded protein binding"/>
    <property type="evidence" value="ECO:0007669"/>
    <property type="project" value="InterPro"/>
</dbReference>
<proteinExistence type="inferred from homology"/>